<keyword evidence="4" id="KW-0689">Ribosomal protein</keyword>
<gene>
    <name evidence="10" type="primary">MRPS31</name>
    <name evidence="10" type="synonym">mrps31</name>
</gene>
<dbReference type="InterPro" id="IPR026299">
    <property type="entry name" value="MRP-S31"/>
</dbReference>
<dbReference type="Proteomes" id="UP000694620">
    <property type="component" value="Chromosome 4"/>
</dbReference>
<reference evidence="10" key="1">
    <citation type="submission" date="2021-06" db="EMBL/GenBank/DDBJ databases">
        <authorList>
            <consortium name="Wellcome Sanger Institute Data Sharing"/>
        </authorList>
    </citation>
    <scope>NUCLEOTIDE SEQUENCE [LARGE SCALE GENOMIC DNA]</scope>
</reference>
<dbReference type="OrthoDB" id="5989925at2759"/>
<dbReference type="Pfam" id="PF15433">
    <property type="entry name" value="MRP-S31"/>
    <property type="match status" value="1"/>
</dbReference>
<keyword evidence="3" id="KW-0809">Transit peptide</keyword>
<accession>A0A8C4RZU3</accession>
<evidence type="ECO:0000313" key="11">
    <source>
        <dbReference type="Proteomes" id="UP000694620"/>
    </source>
</evidence>
<evidence type="ECO:0000256" key="6">
    <source>
        <dbReference type="ARBA" id="ARBA00023274"/>
    </source>
</evidence>
<comment type="similarity">
    <text evidence="2">Belongs to the mitochondrion-specific ribosomal protein mS31 family.</text>
</comment>
<name>A0A8C4RZU3_ERPCA</name>
<comment type="subcellular location">
    <subcellularLocation>
        <location evidence="1">Mitochondrion</location>
    </subcellularLocation>
</comment>
<keyword evidence="5" id="KW-0496">Mitochondrion</keyword>
<keyword evidence="6" id="KW-0687">Ribonucleoprotein</keyword>
<dbReference type="Ensembl" id="ENSECRT00000009366.1">
    <property type="protein sequence ID" value="ENSECRP00000009217.1"/>
    <property type="gene ID" value="ENSECRG00000006183.1"/>
</dbReference>
<evidence type="ECO:0000256" key="3">
    <source>
        <dbReference type="ARBA" id="ARBA00022946"/>
    </source>
</evidence>
<reference evidence="10" key="3">
    <citation type="submission" date="2025-09" db="UniProtKB">
        <authorList>
            <consortium name="Ensembl"/>
        </authorList>
    </citation>
    <scope>IDENTIFICATION</scope>
</reference>
<evidence type="ECO:0000256" key="4">
    <source>
        <dbReference type="ARBA" id="ARBA00022980"/>
    </source>
</evidence>
<dbReference type="RefSeq" id="XP_028655092.1">
    <property type="nucleotide sequence ID" value="XM_028799259.2"/>
</dbReference>
<evidence type="ECO:0000256" key="1">
    <source>
        <dbReference type="ARBA" id="ARBA00004173"/>
    </source>
</evidence>
<dbReference type="GeneID" id="114649890"/>
<dbReference type="GeneTree" id="ENSGT00390000010017"/>
<evidence type="ECO:0000256" key="2">
    <source>
        <dbReference type="ARBA" id="ARBA00011057"/>
    </source>
</evidence>
<reference evidence="10" key="2">
    <citation type="submission" date="2025-08" db="UniProtKB">
        <authorList>
            <consortium name="Ensembl"/>
        </authorList>
    </citation>
    <scope>IDENTIFICATION</scope>
</reference>
<evidence type="ECO:0000313" key="10">
    <source>
        <dbReference type="Ensembl" id="ENSECRP00000009217.1"/>
    </source>
</evidence>
<sequence>MKGSAILTMSSLRRLWRASVHCNRTFSASTAIMQSKEHTPSKDNEENGHPEDKPQVESGKEKLLDLLGSMKVEVTSKRKLQSLKGQVSKDQKRISVESLESATSMFQEASSENKDPKTVVSPELVSAVSAVAKSMPDKNKVESELLQQLRKHESGNGVQAKQETANIVDIIADMKIGKQTNNARFAARPANQIHFDDDGHGYTHEKAKTSDFTGIKRRFDLFQGKRLSIFQVPLEIKHPDKKEAPVLSLWDVELAKEIAAVVQHMPRNGFEEMIQWTKEGKLWQYPIDNEAGLEEEAEVPFHEHVFLENHLEDFPKQGPIRHFMELVVNGLSKNHSLTVKQKTEHIQWFKDYFKQKEDILRENEVYLN</sequence>
<dbReference type="GO" id="GO:0003735">
    <property type="term" value="F:structural constituent of ribosome"/>
    <property type="evidence" value="ECO:0007669"/>
    <property type="project" value="InterPro"/>
</dbReference>
<keyword evidence="11" id="KW-1185">Reference proteome</keyword>
<dbReference type="GO" id="GO:0005763">
    <property type="term" value="C:mitochondrial small ribosomal subunit"/>
    <property type="evidence" value="ECO:0007669"/>
    <property type="project" value="InterPro"/>
</dbReference>
<dbReference type="CTD" id="10240"/>
<feature type="compositionally biased region" description="Basic and acidic residues" evidence="9">
    <location>
        <begin position="35"/>
        <end position="61"/>
    </location>
</feature>
<proteinExistence type="inferred from homology"/>
<dbReference type="PANTHER" id="PTHR13231">
    <property type="entry name" value="MITOCHONDRIAL RIBOSOMAL PROTEIN S31"/>
    <property type="match status" value="1"/>
</dbReference>
<evidence type="ECO:0000256" key="8">
    <source>
        <dbReference type="ARBA" id="ARBA00035363"/>
    </source>
</evidence>
<evidence type="ECO:0000256" key="7">
    <source>
        <dbReference type="ARBA" id="ARBA00035133"/>
    </source>
</evidence>
<dbReference type="AlphaFoldDB" id="A0A8C4RZU3"/>
<organism evidence="10 11">
    <name type="scientific">Erpetoichthys calabaricus</name>
    <name type="common">Rope fish</name>
    <name type="synonym">Calamoichthys calabaricus</name>
    <dbReference type="NCBI Taxonomy" id="27687"/>
    <lineage>
        <taxon>Eukaryota</taxon>
        <taxon>Metazoa</taxon>
        <taxon>Chordata</taxon>
        <taxon>Craniata</taxon>
        <taxon>Vertebrata</taxon>
        <taxon>Euteleostomi</taxon>
        <taxon>Actinopterygii</taxon>
        <taxon>Polypteriformes</taxon>
        <taxon>Polypteridae</taxon>
        <taxon>Erpetoichthys</taxon>
    </lineage>
</organism>
<dbReference type="PANTHER" id="PTHR13231:SF3">
    <property type="entry name" value="SMALL RIBOSOMAL SUBUNIT PROTEIN MS31"/>
    <property type="match status" value="1"/>
</dbReference>
<evidence type="ECO:0000256" key="5">
    <source>
        <dbReference type="ARBA" id="ARBA00023128"/>
    </source>
</evidence>
<evidence type="ECO:0000256" key="9">
    <source>
        <dbReference type="SAM" id="MobiDB-lite"/>
    </source>
</evidence>
<protein>
    <recommendedName>
        <fullName evidence="7">Small ribosomal subunit protein mS31</fullName>
    </recommendedName>
    <alternativeName>
        <fullName evidence="8">28S ribosomal protein S31, mitochondrial</fullName>
    </alternativeName>
</protein>
<feature type="region of interest" description="Disordered" evidence="9">
    <location>
        <begin position="30"/>
        <end position="61"/>
    </location>
</feature>